<feature type="transmembrane region" description="Helical" evidence="1">
    <location>
        <begin position="14"/>
        <end position="35"/>
    </location>
</feature>
<comment type="caution">
    <text evidence="2">The sequence shown here is derived from an EMBL/GenBank/DDBJ whole genome shotgun (WGS) entry which is preliminary data.</text>
</comment>
<dbReference type="Proteomes" id="UP000198733">
    <property type="component" value="Unassembled WGS sequence"/>
</dbReference>
<dbReference type="RefSeq" id="WP_092506114.1">
    <property type="nucleotide sequence ID" value="NZ_FOEH01000007.1"/>
</dbReference>
<sequence length="190" mass="21863">MTAEAIKDMRKKQFFFLNITLLISMTVYVAIINYTGLNMSYILFTLGAFLIVQSVSNIFKKDLTKSWVPIIEQVNRYEKEIMGSEWKKQNKTAHVINLVVGCMIMIQAYFMHDINSQYPISIGFFVFLIIFLLLAINITMLIHTSKVDNSNNTSDFNGYTWKFNLIGFVAVMVISVVIFILAILFVLSRN</sequence>
<feature type="transmembrane region" description="Helical" evidence="1">
    <location>
        <begin position="163"/>
        <end position="187"/>
    </location>
</feature>
<gene>
    <name evidence="2" type="ORF">SAMN05216232_3692</name>
</gene>
<feature type="transmembrane region" description="Helical" evidence="1">
    <location>
        <begin position="41"/>
        <end position="59"/>
    </location>
</feature>
<evidence type="ECO:0000313" key="2">
    <source>
        <dbReference type="EMBL" id="SEQ91544.1"/>
    </source>
</evidence>
<keyword evidence="3" id="KW-1185">Reference proteome</keyword>
<reference evidence="2 3" key="1">
    <citation type="submission" date="2016-10" db="EMBL/GenBank/DDBJ databases">
        <authorList>
            <person name="Varghese N."/>
            <person name="Submissions S."/>
        </authorList>
    </citation>
    <scope>NUCLEOTIDE SEQUENCE [LARGE SCALE GENOMIC DNA]</scope>
    <source>
        <strain evidence="2 3">CGMCC 1.7734</strain>
    </source>
</reference>
<dbReference type="EMBL" id="FOEH01000007">
    <property type="protein sequence ID" value="SEQ91544.1"/>
    <property type="molecule type" value="Genomic_DNA"/>
</dbReference>
<name>A0A1H9JXN4_9BACI</name>
<proteinExistence type="predicted"/>
<protein>
    <recommendedName>
        <fullName evidence="4">DUF3278 domain-containing protein</fullName>
    </recommendedName>
</protein>
<feature type="transmembrane region" description="Helical" evidence="1">
    <location>
        <begin position="122"/>
        <end position="142"/>
    </location>
</feature>
<keyword evidence="1" id="KW-0472">Membrane</keyword>
<organism evidence="2 3">
    <name type="scientific">Virgibacillus subterraneus</name>
    <dbReference type="NCBI Taxonomy" id="621109"/>
    <lineage>
        <taxon>Bacteria</taxon>
        <taxon>Bacillati</taxon>
        <taxon>Bacillota</taxon>
        <taxon>Bacilli</taxon>
        <taxon>Bacillales</taxon>
        <taxon>Bacillaceae</taxon>
        <taxon>Virgibacillus</taxon>
    </lineage>
</organism>
<feature type="transmembrane region" description="Helical" evidence="1">
    <location>
        <begin position="92"/>
        <end position="110"/>
    </location>
</feature>
<keyword evidence="1" id="KW-1133">Transmembrane helix</keyword>
<evidence type="ECO:0008006" key="4">
    <source>
        <dbReference type="Google" id="ProtNLM"/>
    </source>
</evidence>
<accession>A0A1H9JXN4</accession>
<keyword evidence="1" id="KW-0812">Transmembrane</keyword>
<evidence type="ECO:0000256" key="1">
    <source>
        <dbReference type="SAM" id="Phobius"/>
    </source>
</evidence>
<evidence type="ECO:0000313" key="3">
    <source>
        <dbReference type="Proteomes" id="UP000198733"/>
    </source>
</evidence>